<feature type="signal peptide" evidence="2">
    <location>
        <begin position="1"/>
        <end position="19"/>
    </location>
</feature>
<keyword evidence="1 2" id="KW-0732">Signal</keyword>
<proteinExistence type="predicted"/>
<dbReference type="SUPFAM" id="SSF53850">
    <property type="entry name" value="Periplasmic binding protein-like II"/>
    <property type="match status" value="1"/>
</dbReference>
<keyword evidence="4" id="KW-1185">Reference proteome</keyword>
<evidence type="ECO:0000256" key="2">
    <source>
        <dbReference type="SAM" id="SignalP"/>
    </source>
</evidence>
<dbReference type="RefSeq" id="WP_378933465.1">
    <property type="nucleotide sequence ID" value="NZ_JBHLVO010000006.1"/>
</dbReference>
<evidence type="ECO:0000256" key="1">
    <source>
        <dbReference type="ARBA" id="ARBA00022729"/>
    </source>
</evidence>
<organism evidence="3 4">
    <name type="scientific">Metabacillus herbersteinensis</name>
    <dbReference type="NCBI Taxonomy" id="283816"/>
    <lineage>
        <taxon>Bacteria</taxon>
        <taxon>Bacillati</taxon>
        <taxon>Bacillota</taxon>
        <taxon>Bacilli</taxon>
        <taxon>Bacillales</taxon>
        <taxon>Bacillaceae</taxon>
        <taxon>Metabacillus</taxon>
    </lineage>
</organism>
<dbReference type="InterPro" id="IPR006059">
    <property type="entry name" value="SBP"/>
</dbReference>
<name>A0ABV6GDS8_9BACI</name>
<accession>A0ABV6GDS8</accession>
<dbReference type="Pfam" id="PF13416">
    <property type="entry name" value="SBP_bac_8"/>
    <property type="match status" value="1"/>
</dbReference>
<sequence>MKKYSLFLLISILALSACGVESSSSSEGKSSGGGDVVVGTWGGDYEEFQKRFVEPELSEDIDVTYVPESTAARLTKVRIEKDGKGTFDVVDLADNTMQQLINEDLLMEIDYDKLSNAEKVNPDLKNPYFIPHIYSAGVLIYNENLVDEVPQSWDALWDPKYKGKIGVYTAVFERWLYAAAAVEGVADKNNWDESWDKLLELSKNEPKFYTSQEELGRAIQTGEVALSIGWKARAVQWNDAGGDPIGSVVPKEGTFPTVYGSGIPKNATNVENAYRFLDAMLDAKSQVDFATNMGYVPTVDDAELPKELQETIGFTDEELALIKPVKLDYIAENYADWKEKFDRELASK</sequence>
<dbReference type="Proteomes" id="UP001589854">
    <property type="component" value="Unassembled WGS sequence"/>
</dbReference>
<evidence type="ECO:0000313" key="3">
    <source>
        <dbReference type="EMBL" id="MFC0271837.1"/>
    </source>
</evidence>
<feature type="chain" id="PRO_5046476584" evidence="2">
    <location>
        <begin position="20"/>
        <end position="348"/>
    </location>
</feature>
<dbReference type="PROSITE" id="PS51257">
    <property type="entry name" value="PROKAR_LIPOPROTEIN"/>
    <property type="match status" value="1"/>
</dbReference>
<comment type="caution">
    <text evidence="3">The sequence shown here is derived from an EMBL/GenBank/DDBJ whole genome shotgun (WGS) entry which is preliminary data.</text>
</comment>
<gene>
    <name evidence="3" type="ORF">ACFFIX_10265</name>
</gene>
<evidence type="ECO:0000313" key="4">
    <source>
        <dbReference type="Proteomes" id="UP001589854"/>
    </source>
</evidence>
<dbReference type="PANTHER" id="PTHR30006:SF2">
    <property type="entry name" value="ABC TRANSPORTER SUBSTRATE-BINDING PROTEIN"/>
    <property type="match status" value="1"/>
</dbReference>
<dbReference type="Gene3D" id="3.40.190.10">
    <property type="entry name" value="Periplasmic binding protein-like II"/>
    <property type="match status" value="2"/>
</dbReference>
<reference evidence="3 4" key="1">
    <citation type="submission" date="2024-09" db="EMBL/GenBank/DDBJ databases">
        <authorList>
            <person name="Sun Q."/>
            <person name="Mori K."/>
        </authorList>
    </citation>
    <scope>NUCLEOTIDE SEQUENCE [LARGE SCALE GENOMIC DNA]</scope>
    <source>
        <strain evidence="3 4">CCM 7228</strain>
    </source>
</reference>
<protein>
    <submittedName>
        <fullName evidence="3">PotD/PotF family extracellular solute-binding protein</fullName>
    </submittedName>
</protein>
<dbReference type="PANTHER" id="PTHR30006">
    <property type="entry name" value="THIAMINE-BINDING PERIPLASMIC PROTEIN-RELATED"/>
    <property type="match status" value="1"/>
</dbReference>
<dbReference type="EMBL" id="JBHLVO010000006">
    <property type="protein sequence ID" value="MFC0271837.1"/>
    <property type="molecule type" value="Genomic_DNA"/>
</dbReference>